<protein>
    <recommendedName>
        <fullName evidence="4">Phage holin</fullName>
    </recommendedName>
</protein>
<dbReference type="RefSeq" id="WP_238748216.1">
    <property type="nucleotide sequence ID" value="NZ_JAKOOW010000033.1"/>
</dbReference>
<keyword evidence="1" id="KW-0812">Transmembrane</keyword>
<name>A0ABS9NPG9_9NEIS</name>
<keyword evidence="1" id="KW-1133">Transmembrane helix</keyword>
<dbReference type="EMBL" id="JAKOOW010000033">
    <property type="protein sequence ID" value="MCG6504691.1"/>
    <property type="molecule type" value="Genomic_DNA"/>
</dbReference>
<evidence type="ECO:0008006" key="4">
    <source>
        <dbReference type="Google" id="ProtNLM"/>
    </source>
</evidence>
<evidence type="ECO:0000256" key="1">
    <source>
        <dbReference type="SAM" id="Phobius"/>
    </source>
</evidence>
<sequence length="116" mass="12159">MMNWGTQYTPAGIVFAIVGGVVGAVITSRADNDGWPRTLAEALVAAFAAAALGEYYLPLTRVWVCGFAGVAVGLVAGYALDAVRETAPAVKDVARETVPAIVRAFLEKFAGKKKDE</sequence>
<accession>A0ABS9NPG9</accession>
<proteinExistence type="predicted"/>
<reference evidence="2 3" key="1">
    <citation type="submission" date="2022-02" db="EMBL/GenBank/DDBJ databases">
        <title>Genome sequence data of Kingella unionensis sp. nov. strain CICC 24913 (CCUG 75125).</title>
        <authorList>
            <person name="Xiao M."/>
        </authorList>
    </citation>
    <scope>NUCLEOTIDE SEQUENCE [LARGE SCALE GENOMIC DNA]</scope>
    <source>
        <strain evidence="2 3">CICC 24913</strain>
    </source>
</reference>
<dbReference type="Proteomes" id="UP001298424">
    <property type="component" value="Unassembled WGS sequence"/>
</dbReference>
<organism evidence="2 3">
    <name type="scientific">Kingella pumchi</name>
    <dbReference type="NCBI Taxonomy" id="2779506"/>
    <lineage>
        <taxon>Bacteria</taxon>
        <taxon>Pseudomonadati</taxon>
        <taxon>Pseudomonadota</taxon>
        <taxon>Betaproteobacteria</taxon>
        <taxon>Neisseriales</taxon>
        <taxon>Neisseriaceae</taxon>
        <taxon>Kingella</taxon>
    </lineage>
</organism>
<evidence type="ECO:0000313" key="3">
    <source>
        <dbReference type="Proteomes" id="UP001298424"/>
    </source>
</evidence>
<gene>
    <name evidence="2" type="ORF">MB824_09300</name>
</gene>
<feature type="transmembrane region" description="Helical" evidence="1">
    <location>
        <begin position="6"/>
        <end position="26"/>
    </location>
</feature>
<keyword evidence="1" id="KW-0472">Membrane</keyword>
<feature type="transmembrane region" description="Helical" evidence="1">
    <location>
        <begin position="38"/>
        <end position="55"/>
    </location>
</feature>
<keyword evidence="3" id="KW-1185">Reference proteome</keyword>
<comment type="caution">
    <text evidence="2">The sequence shown here is derived from an EMBL/GenBank/DDBJ whole genome shotgun (WGS) entry which is preliminary data.</text>
</comment>
<evidence type="ECO:0000313" key="2">
    <source>
        <dbReference type="EMBL" id="MCG6504691.1"/>
    </source>
</evidence>
<feature type="transmembrane region" description="Helical" evidence="1">
    <location>
        <begin position="61"/>
        <end position="80"/>
    </location>
</feature>